<proteinExistence type="predicted"/>
<protein>
    <submittedName>
        <fullName evidence="1">Type I-F CRISPR-associated protein Csy1</fullName>
    </submittedName>
</protein>
<name>A0A6A1R702_9BURK</name>
<dbReference type="EMBL" id="VZOT01000001">
    <property type="protein sequence ID" value="KAB0588571.1"/>
    <property type="molecule type" value="Genomic_DNA"/>
</dbReference>
<comment type="caution">
    <text evidence="1">The sequence shown here is derived from an EMBL/GenBank/DDBJ whole genome shotgun (WGS) entry which is preliminary data.</text>
</comment>
<dbReference type="NCBIfam" id="TIGR02564">
    <property type="entry name" value="cas_Csy1"/>
    <property type="match status" value="1"/>
</dbReference>
<dbReference type="CDD" id="cd09735">
    <property type="entry name" value="Csy1_I-F"/>
    <property type="match status" value="1"/>
</dbReference>
<dbReference type="InterPro" id="IPR013397">
    <property type="entry name" value="CRISPR-assoc_prot_Csy1"/>
</dbReference>
<dbReference type="RefSeq" id="WP_151042213.1">
    <property type="nucleotide sequence ID" value="NZ_VZOT01000001.1"/>
</dbReference>
<gene>
    <name evidence="1" type="primary">csy1</name>
    <name evidence="1" type="ORF">F7P80_01290</name>
</gene>
<evidence type="ECO:0000313" key="1">
    <source>
        <dbReference type="EMBL" id="KAB0588571.1"/>
    </source>
</evidence>
<sequence length="452" mass="50731">MAETEKVPIHDSFHAAVRGFIQLRLQAKLEKLNPDDPKRQELIAQHEPAIWLEDAARRVQQIQAVTHSLKPIHPDARGTNIYVEPAQLAPLQELGSYALGHDFASDVVGNAAALDVYKLLKLQVGGKSLLAALLVNDASALQALHEDMQQARVLRDAFISITAPRTGGPSSHTRAKQLYWLVGDDASDDTQYELLALLYATSLAHAVYGEIQEHRFGEANKAARLARRERKAHDGVFHDYPGLAVQKMGGTKPQNISQLNSERGGVNYLLSSLPPVWKLSAVRLPVGASSIFDKLFIARPEVRSTLKVLRKFLESDPAPNLETREQRESLIDTLVDELVALAGELQQVMPAGWTLETQRFGELSREEQLWLDPLRAELAEQDDFAQEWLRMDWPAEIGKRFGRWLNQQLQNRLPVGDVEARVWAKELLADEDGFKSQLRELRHRLEKNGAYA</sequence>
<organism evidence="1">
    <name type="scientific">Comamonas kerstersii</name>
    <dbReference type="NCBI Taxonomy" id="225992"/>
    <lineage>
        <taxon>Bacteria</taxon>
        <taxon>Pseudomonadati</taxon>
        <taxon>Pseudomonadota</taxon>
        <taxon>Betaproteobacteria</taxon>
        <taxon>Burkholderiales</taxon>
        <taxon>Comamonadaceae</taxon>
        <taxon>Comamonas</taxon>
    </lineage>
</organism>
<dbReference type="AlphaFoldDB" id="A0A6A1R702"/>
<reference evidence="1" key="1">
    <citation type="submission" date="2019-09" db="EMBL/GenBank/DDBJ databases">
        <title>Draft genome sequences of 48 bacterial type strains from the CCUG.</title>
        <authorList>
            <person name="Tunovic T."/>
            <person name="Pineiro-Iglesias B."/>
            <person name="Unosson C."/>
            <person name="Inganas E."/>
            <person name="Ohlen M."/>
            <person name="Cardew S."/>
            <person name="Jensie-Markopoulos S."/>
            <person name="Salva-Serra F."/>
            <person name="Jaen-Luchoro D."/>
            <person name="Karlsson R."/>
            <person name="Svensson-Stadler L."/>
            <person name="Chun J."/>
            <person name="Moore E."/>
        </authorList>
    </citation>
    <scope>NUCLEOTIDE SEQUENCE</scope>
    <source>
        <strain evidence="1">CCUG 15333</strain>
    </source>
</reference>
<dbReference type="Pfam" id="PF09611">
    <property type="entry name" value="Cas_Csy1"/>
    <property type="match status" value="1"/>
</dbReference>
<accession>A0A6A1R702</accession>